<gene>
    <name evidence="1" type="ORF">VAS14_05203</name>
</gene>
<dbReference type="HOGENOM" id="CLU_3375173_0_0_6"/>
<proteinExistence type="predicted"/>
<comment type="caution">
    <text evidence="1">The sequence shown here is derived from an EMBL/GenBank/DDBJ whole genome shotgun (WGS) entry which is preliminary data.</text>
</comment>
<dbReference type="EMBL" id="AAOJ01000002">
    <property type="protein sequence ID" value="EAS65090.1"/>
    <property type="molecule type" value="Genomic_DNA"/>
</dbReference>
<evidence type="ECO:0000313" key="2">
    <source>
        <dbReference type="Proteomes" id="UP000001603"/>
    </source>
</evidence>
<reference evidence="1 2" key="1">
    <citation type="journal article" date="2009" name="Proc. Natl. Acad. Sci. U.S.A.">
        <title>The genomic basis of trophic strategy in marine bacteria.</title>
        <authorList>
            <person name="Lauro F.M."/>
            <person name="McDougald D."/>
            <person name="Thomas T."/>
            <person name="Williams T.J."/>
            <person name="Egan S."/>
            <person name="Rice S."/>
            <person name="DeMaere M.Z."/>
            <person name="Ting L."/>
            <person name="Ertan H."/>
            <person name="Johnson J."/>
            <person name="Ferriera S."/>
            <person name="Lapidus A."/>
            <person name="Anderson I."/>
            <person name="Kyrpides N."/>
            <person name="Munk A.C."/>
            <person name="Detter C."/>
            <person name="Han C.S."/>
            <person name="Brown M.V."/>
            <person name="Robb F.T."/>
            <person name="Kjelleberg S."/>
            <person name="Cavicchioli R."/>
        </authorList>
    </citation>
    <scope>NUCLEOTIDE SEQUENCE [LARGE SCALE GENOMIC DNA]</scope>
    <source>
        <strain evidence="1 2">S14</strain>
    </source>
</reference>
<dbReference type="AlphaFoldDB" id="Q1ZS87"/>
<name>Q1ZS87_PHOAS</name>
<organism evidence="1 2">
    <name type="scientific">Photobacterium angustum (strain S14 / CCUG 15956)</name>
    <name type="common">Vibrio sp. (strain S14 / CCUG 15956)</name>
    <dbReference type="NCBI Taxonomy" id="314292"/>
    <lineage>
        <taxon>Bacteria</taxon>
        <taxon>Pseudomonadati</taxon>
        <taxon>Pseudomonadota</taxon>
        <taxon>Gammaproteobacteria</taxon>
        <taxon>Vibrionales</taxon>
        <taxon>Vibrionaceae</taxon>
        <taxon>Photobacterium</taxon>
    </lineage>
</organism>
<evidence type="ECO:0000313" key="1">
    <source>
        <dbReference type="EMBL" id="EAS65090.1"/>
    </source>
</evidence>
<protein>
    <submittedName>
        <fullName evidence="1">Uncharacterized protein</fullName>
    </submittedName>
</protein>
<dbReference type="Proteomes" id="UP000001603">
    <property type="component" value="Unassembled WGS sequence"/>
</dbReference>
<accession>Q1ZS87</accession>
<sequence>MLSTLINLSLASPNDKLIKAFPESITPDINIARF</sequence>